<proteinExistence type="predicted"/>
<reference evidence="3 4" key="1">
    <citation type="submission" date="2021-05" db="EMBL/GenBank/DDBJ databases">
        <title>Novel species in genus Cellulomonas.</title>
        <authorList>
            <person name="Zhang G."/>
        </authorList>
    </citation>
    <scope>NUCLEOTIDE SEQUENCE [LARGE SCALE GENOMIC DNA]</scope>
    <source>
        <strain evidence="4">zg-ZUI222</strain>
    </source>
</reference>
<dbReference type="RefSeq" id="WP_207339146.1">
    <property type="nucleotide sequence ID" value="NZ_CP074405.1"/>
</dbReference>
<feature type="region of interest" description="Disordered" evidence="1">
    <location>
        <begin position="26"/>
        <end position="54"/>
    </location>
</feature>
<name>A0ABX8D269_9CELL</name>
<dbReference type="PROSITE" id="PS51257">
    <property type="entry name" value="PROKAR_LIPOPROTEIN"/>
    <property type="match status" value="1"/>
</dbReference>
<evidence type="ECO:0000256" key="1">
    <source>
        <dbReference type="SAM" id="MobiDB-lite"/>
    </source>
</evidence>
<evidence type="ECO:0008006" key="5">
    <source>
        <dbReference type="Google" id="ProtNLM"/>
    </source>
</evidence>
<sequence length="224" mass="22412">MRRATATVLTAATALLLAACTGGGDAPSTPTTAGATTQSPGATAAPTTGDDEPVAGDAVQDCLLGTWRLDLAAMQDDLRGLLTAAGNDQDAVEVVVGGSSTYEFAAGGRFGATVDSTSSMTIAADGAELSSSSRSAGDLTGTWSLTDDQLTISDVDTSGLRVTTTGTLDGEELDVPDGAAEDAIEALPPTVSTATCSPSTLTLVSTLQADESSEPTTLTYTLRR</sequence>
<keyword evidence="2" id="KW-0732">Signal</keyword>
<feature type="chain" id="PRO_5046287002" description="Lipocalin-like domain-containing protein" evidence="2">
    <location>
        <begin position="27"/>
        <end position="224"/>
    </location>
</feature>
<evidence type="ECO:0000313" key="3">
    <source>
        <dbReference type="EMBL" id="QVI61568.1"/>
    </source>
</evidence>
<evidence type="ECO:0000256" key="2">
    <source>
        <dbReference type="SAM" id="SignalP"/>
    </source>
</evidence>
<keyword evidence="4" id="KW-1185">Reference proteome</keyword>
<evidence type="ECO:0000313" key="4">
    <source>
        <dbReference type="Proteomes" id="UP000677804"/>
    </source>
</evidence>
<organism evidence="3 4">
    <name type="scientific">Cellulomonas wangleii</name>
    <dbReference type="NCBI Taxonomy" id="2816956"/>
    <lineage>
        <taxon>Bacteria</taxon>
        <taxon>Bacillati</taxon>
        <taxon>Actinomycetota</taxon>
        <taxon>Actinomycetes</taxon>
        <taxon>Micrococcales</taxon>
        <taxon>Cellulomonadaceae</taxon>
        <taxon>Cellulomonas</taxon>
    </lineage>
</organism>
<feature type="compositionally biased region" description="Low complexity" evidence="1">
    <location>
        <begin position="26"/>
        <end position="48"/>
    </location>
</feature>
<dbReference type="EMBL" id="CP074405">
    <property type="protein sequence ID" value="QVI61568.1"/>
    <property type="molecule type" value="Genomic_DNA"/>
</dbReference>
<protein>
    <recommendedName>
        <fullName evidence="5">Lipocalin-like domain-containing protein</fullName>
    </recommendedName>
</protein>
<dbReference type="Proteomes" id="UP000677804">
    <property type="component" value="Chromosome"/>
</dbReference>
<feature type="signal peptide" evidence="2">
    <location>
        <begin position="1"/>
        <end position="26"/>
    </location>
</feature>
<accession>A0ABX8D269</accession>
<gene>
    <name evidence="3" type="ORF">KG103_13980</name>
</gene>